<proteinExistence type="predicted"/>
<accession>A0AAJ2LZ94</accession>
<organism evidence="2 3">
    <name type="scientific">Microbacterium aurantiacum</name>
    <dbReference type="NCBI Taxonomy" id="162393"/>
    <lineage>
        <taxon>Bacteria</taxon>
        <taxon>Bacillati</taxon>
        <taxon>Actinomycetota</taxon>
        <taxon>Actinomycetes</taxon>
        <taxon>Micrococcales</taxon>
        <taxon>Microbacteriaceae</taxon>
        <taxon>Microbacterium</taxon>
    </lineage>
</organism>
<comment type="caution">
    <text evidence="2">The sequence shown here is derived from an EMBL/GenBank/DDBJ whole genome shotgun (WGS) entry which is preliminary data.</text>
</comment>
<evidence type="ECO:0000313" key="3">
    <source>
        <dbReference type="Proteomes" id="UP001183582"/>
    </source>
</evidence>
<dbReference type="AlphaFoldDB" id="A0AAJ2LZ94"/>
<dbReference type="Proteomes" id="UP001183582">
    <property type="component" value="Unassembled WGS sequence"/>
</dbReference>
<gene>
    <name evidence="2" type="ORF">KZC50_01360</name>
</gene>
<sequence>MRLGEPLTAVSTWVPAPTSMDVNLAYVPMPYGLQAPTKAHAQTTVDEVHARHPDPDVRTLVNQGDAAGREERTGDRST</sequence>
<feature type="region of interest" description="Disordered" evidence="1">
    <location>
        <begin position="38"/>
        <end position="78"/>
    </location>
</feature>
<feature type="compositionally biased region" description="Basic and acidic residues" evidence="1">
    <location>
        <begin position="67"/>
        <end position="78"/>
    </location>
</feature>
<reference evidence="2 3" key="1">
    <citation type="submission" date="2021-06" db="EMBL/GenBank/DDBJ databases">
        <title>Genome-based taxonomic framework of Microbacterium strains isolated from marine environment, the description of four new species and reclassification of four preexisting species.</title>
        <authorList>
            <person name="Lee S.D."/>
            <person name="Kim S.-M."/>
            <person name="Byeon Y.-S."/>
            <person name="Yang H.L."/>
            <person name="Kim I.S."/>
        </authorList>
    </citation>
    <scope>NUCLEOTIDE SEQUENCE [LARGE SCALE GENOMIC DNA]</scope>
    <source>
        <strain evidence="2 3">KACC 20514</strain>
    </source>
</reference>
<feature type="compositionally biased region" description="Basic and acidic residues" evidence="1">
    <location>
        <begin position="46"/>
        <end position="57"/>
    </location>
</feature>
<dbReference type="GeneID" id="301456832"/>
<protein>
    <submittedName>
        <fullName evidence="2">Uncharacterized protein</fullName>
    </submittedName>
</protein>
<dbReference type="RefSeq" id="WP_310890342.1">
    <property type="nucleotide sequence ID" value="NZ_BAAAGR010000001.1"/>
</dbReference>
<dbReference type="EMBL" id="JAHWXH010000001">
    <property type="protein sequence ID" value="MDS0244256.1"/>
    <property type="molecule type" value="Genomic_DNA"/>
</dbReference>
<evidence type="ECO:0000313" key="2">
    <source>
        <dbReference type="EMBL" id="MDS0244256.1"/>
    </source>
</evidence>
<name>A0AAJ2LZ94_9MICO</name>
<evidence type="ECO:0000256" key="1">
    <source>
        <dbReference type="SAM" id="MobiDB-lite"/>
    </source>
</evidence>